<keyword evidence="2" id="KW-1185">Reference proteome</keyword>
<gene>
    <name evidence="1" type="ORF">PPACK8108_LOCUS12435</name>
</gene>
<organism evidence="1 2">
    <name type="scientific">Phakopsora pachyrhizi</name>
    <name type="common">Asian soybean rust disease fungus</name>
    <dbReference type="NCBI Taxonomy" id="170000"/>
    <lineage>
        <taxon>Eukaryota</taxon>
        <taxon>Fungi</taxon>
        <taxon>Dikarya</taxon>
        <taxon>Basidiomycota</taxon>
        <taxon>Pucciniomycotina</taxon>
        <taxon>Pucciniomycetes</taxon>
        <taxon>Pucciniales</taxon>
        <taxon>Phakopsoraceae</taxon>
        <taxon>Phakopsora</taxon>
    </lineage>
</organism>
<evidence type="ECO:0000313" key="2">
    <source>
        <dbReference type="Proteomes" id="UP001153365"/>
    </source>
</evidence>
<evidence type="ECO:0000313" key="1">
    <source>
        <dbReference type="EMBL" id="CAH7677299.1"/>
    </source>
</evidence>
<accession>A0AAV0B3U8</accession>
<reference evidence="1" key="1">
    <citation type="submission" date="2022-06" db="EMBL/GenBank/DDBJ databases">
        <authorList>
            <consortium name="SYNGENTA / RWTH Aachen University"/>
        </authorList>
    </citation>
    <scope>NUCLEOTIDE SEQUENCE</scope>
</reference>
<dbReference type="AlphaFoldDB" id="A0AAV0B3U8"/>
<protein>
    <submittedName>
        <fullName evidence="1">Uncharacterized protein</fullName>
    </submittedName>
</protein>
<name>A0AAV0B3U8_PHAPC</name>
<sequence>MERKGGGKGGCGEGEKWMGLEGARWVTALKGQKEFPYVAPTALGKPESGIPRTGIVAAMSFGQTNILTACESLINQHRYLHQIYQQVSGR</sequence>
<proteinExistence type="predicted"/>
<comment type="caution">
    <text evidence="1">The sequence shown here is derived from an EMBL/GenBank/DDBJ whole genome shotgun (WGS) entry which is preliminary data.</text>
</comment>
<dbReference type="Proteomes" id="UP001153365">
    <property type="component" value="Unassembled WGS sequence"/>
</dbReference>
<dbReference type="EMBL" id="CALTRL010002983">
    <property type="protein sequence ID" value="CAH7677299.1"/>
    <property type="molecule type" value="Genomic_DNA"/>
</dbReference>